<proteinExistence type="predicted"/>
<feature type="chain" id="PRO_5046322210" evidence="2">
    <location>
        <begin position="23"/>
        <end position="501"/>
    </location>
</feature>
<organism evidence="3 4">
    <name type="scientific">Methyloligella solikamskensis</name>
    <dbReference type="NCBI Taxonomy" id="1177756"/>
    <lineage>
        <taxon>Bacteria</taxon>
        <taxon>Pseudomonadati</taxon>
        <taxon>Pseudomonadota</taxon>
        <taxon>Alphaproteobacteria</taxon>
        <taxon>Hyphomicrobiales</taxon>
        <taxon>Hyphomicrobiaceae</taxon>
        <taxon>Methyloligella</taxon>
    </lineage>
</organism>
<evidence type="ECO:0000256" key="1">
    <source>
        <dbReference type="SAM" id="MobiDB-lite"/>
    </source>
</evidence>
<name>A0ABW3JAC6_9HYPH</name>
<dbReference type="RefSeq" id="WP_379088256.1">
    <property type="nucleotide sequence ID" value="NZ_JBHTJO010000001.1"/>
</dbReference>
<feature type="signal peptide" evidence="2">
    <location>
        <begin position="1"/>
        <end position="22"/>
    </location>
</feature>
<dbReference type="Proteomes" id="UP001597102">
    <property type="component" value="Unassembled WGS sequence"/>
</dbReference>
<sequence length="501" mass="53660">MRIVVVALASLAIGGLGLCAPAGTQLKPLNWISDTAWAQDPPQDPSSDEANADPDAEVDEGPVIPPLPTKKDEQAAREALKRRWTEDGWVVFKAPEQLFSVALPGQPKITAKPVAGHTPLIQHDYQVDPGDGTAYHAIVFEYPEGRAPDANVDYYRRLVEAYAKGSGSSVSKQGPARIARKHGYEATTIDKSNNLIHLIDLLPSGDRIYMLVTAGPPGHARSDEAMRFRQSFHLIDPNATEDEIAEEALEQEPPTPEAPATEETAPERPLASEDDLMGEESADEAAEESVEDLTPADEDVEQPEVDGPLYGGEPPETSETDEAETEAEEAPAPPADVEAEMEPAEPEDASPEAAEEEAATEETGPADEDVTEPGPPPAPTFEGEDETSSEDKAPVPPLPDEDAETAPEPDADALEEMPPVEEKAPETEEAPSAEEPEGEATEAPEAEEPEAQPDTEEAAPEAGESDEGETEERAPEAEEEPDTLPSHPYDEDVDPDEQISI</sequence>
<evidence type="ECO:0000256" key="2">
    <source>
        <dbReference type="SAM" id="SignalP"/>
    </source>
</evidence>
<accession>A0ABW3JAC6</accession>
<dbReference type="EMBL" id="JBHTJO010000001">
    <property type="protein sequence ID" value="MFD0987029.1"/>
    <property type="molecule type" value="Genomic_DNA"/>
</dbReference>
<feature type="compositionally biased region" description="Acidic residues" evidence="1">
    <location>
        <begin position="427"/>
        <end position="470"/>
    </location>
</feature>
<feature type="compositionally biased region" description="Acidic residues" evidence="1">
    <location>
        <begin position="272"/>
        <end position="304"/>
    </location>
</feature>
<feature type="region of interest" description="Disordered" evidence="1">
    <location>
        <begin position="35"/>
        <end position="74"/>
    </location>
</feature>
<keyword evidence="2" id="KW-0732">Signal</keyword>
<comment type="caution">
    <text evidence="3">The sequence shown here is derived from an EMBL/GenBank/DDBJ whole genome shotgun (WGS) entry which is preliminary data.</text>
</comment>
<evidence type="ECO:0000313" key="3">
    <source>
        <dbReference type="EMBL" id="MFD0987029.1"/>
    </source>
</evidence>
<feature type="compositionally biased region" description="Acidic residues" evidence="1">
    <location>
        <begin position="337"/>
        <end position="371"/>
    </location>
</feature>
<reference evidence="4" key="1">
    <citation type="journal article" date="2019" name="Int. J. Syst. Evol. Microbiol.">
        <title>The Global Catalogue of Microorganisms (GCM) 10K type strain sequencing project: providing services to taxonomists for standard genome sequencing and annotation.</title>
        <authorList>
            <consortium name="The Broad Institute Genomics Platform"/>
            <consortium name="The Broad Institute Genome Sequencing Center for Infectious Disease"/>
            <person name="Wu L."/>
            <person name="Ma J."/>
        </authorList>
    </citation>
    <scope>NUCLEOTIDE SEQUENCE [LARGE SCALE GENOMIC DNA]</scope>
    <source>
        <strain evidence="4">CCUG 61697</strain>
    </source>
</reference>
<feature type="compositionally biased region" description="Acidic residues" evidence="1">
    <location>
        <begin position="491"/>
        <end position="501"/>
    </location>
</feature>
<feature type="compositionally biased region" description="Acidic residues" evidence="1">
    <location>
        <begin position="399"/>
        <end position="419"/>
    </location>
</feature>
<gene>
    <name evidence="3" type="ORF">ACFQ2F_07940</name>
</gene>
<evidence type="ECO:0000313" key="4">
    <source>
        <dbReference type="Proteomes" id="UP001597102"/>
    </source>
</evidence>
<keyword evidence="4" id="KW-1185">Reference proteome</keyword>
<feature type="compositionally biased region" description="Acidic residues" evidence="1">
    <location>
        <begin position="46"/>
        <end position="60"/>
    </location>
</feature>
<protein>
    <submittedName>
        <fullName evidence="3">Uncharacterized protein</fullName>
    </submittedName>
</protein>
<feature type="region of interest" description="Disordered" evidence="1">
    <location>
        <begin position="247"/>
        <end position="501"/>
    </location>
</feature>
<feature type="compositionally biased region" description="Acidic residues" evidence="1">
    <location>
        <begin position="316"/>
        <end position="329"/>
    </location>
</feature>
<feature type="compositionally biased region" description="Low complexity" evidence="1">
    <location>
        <begin position="258"/>
        <end position="269"/>
    </location>
</feature>